<dbReference type="SUPFAM" id="SSF54593">
    <property type="entry name" value="Glyoxalase/Bleomycin resistance protein/Dihydroxybiphenyl dioxygenase"/>
    <property type="match status" value="1"/>
</dbReference>
<evidence type="ECO:0000256" key="1">
    <source>
        <dbReference type="ARBA" id="ARBA00022723"/>
    </source>
</evidence>
<dbReference type="InterPro" id="IPR029068">
    <property type="entry name" value="Glyas_Bleomycin-R_OHBP_Dase"/>
</dbReference>
<feature type="domain" description="VOC" evidence="2">
    <location>
        <begin position="4"/>
        <end position="130"/>
    </location>
</feature>
<dbReference type="OrthoDB" id="375220at2"/>
<dbReference type="RefSeq" id="WP_076284920.1">
    <property type="nucleotide sequence ID" value="NZ_MPTW01000007.1"/>
</dbReference>
<comment type="caution">
    <text evidence="3">The sequence shown here is derived from an EMBL/GenBank/DDBJ whole genome shotgun (WGS) entry which is preliminary data.</text>
</comment>
<keyword evidence="1" id="KW-0479">Metal-binding</keyword>
<proteinExistence type="predicted"/>
<sequence>MIKGLFETHLNVTNLEQSAHFYEHVLGLPLAHSENTEGRKRRFYWIGEDRNQAMLGIWEKAPSEVVRQHFAFQVTLEDLKQSVSYLKAKGIQTSNFLDDDKGQLYVFGWMPAVSVYFSDPDGHSLEFLAVLSDSPRPELGMVPGKEWELIHGRTW</sequence>
<reference evidence="3 4" key="1">
    <citation type="submission" date="2016-11" db="EMBL/GenBank/DDBJ databases">
        <title>Paenibacillus species isolates.</title>
        <authorList>
            <person name="Beno S.M."/>
        </authorList>
    </citation>
    <scope>NUCLEOTIDE SEQUENCE [LARGE SCALE GENOMIC DNA]</scope>
    <source>
        <strain evidence="3 4">FSL H7-0443</strain>
    </source>
</reference>
<name>A0A1R0ZFQ4_9BACL</name>
<dbReference type="InterPro" id="IPR004360">
    <property type="entry name" value="Glyas_Fos-R_dOase_dom"/>
</dbReference>
<gene>
    <name evidence="3" type="ORF">BSK65_14600</name>
</gene>
<dbReference type="PANTHER" id="PTHR36113:SF6">
    <property type="entry name" value="FOSFOMYCIN RESISTANCE PROTEIN FOSX"/>
    <property type="match status" value="1"/>
</dbReference>
<dbReference type="Gene3D" id="3.10.180.10">
    <property type="entry name" value="2,3-Dihydroxybiphenyl 1,2-Dioxygenase, domain 1"/>
    <property type="match status" value="1"/>
</dbReference>
<accession>A0A1R0ZFQ4</accession>
<dbReference type="Proteomes" id="UP000187425">
    <property type="component" value="Unassembled WGS sequence"/>
</dbReference>
<dbReference type="InterPro" id="IPR037523">
    <property type="entry name" value="VOC_core"/>
</dbReference>
<dbReference type="CDD" id="cd06587">
    <property type="entry name" value="VOC"/>
    <property type="match status" value="1"/>
</dbReference>
<evidence type="ECO:0000313" key="4">
    <source>
        <dbReference type="Proteomes" id="UP000187425"/>
    </source>
</evidence>
<dbReference type="PANTHER" id="PTHR36113">
    <property type="entry name" value="LYASE, PUTATIVE-RELATED-RELATED"/>
    <property type="match status" value="1"/>
</dbReference>
<dbReference type="PROSITE" id="PS51819">
    <property type="entry name" value="VOC"/>
    <property type="match status" value="1"/>
</dbReference>
<dbReference type="EMBL" id="MPTW01000007">
    <property type="protein sequence ID" value="OME69242.1"/>
    <property type="molecule type" value="Genomic_DNA"/>
</dbReference>
<dbReference type="AlphaFoldDB" id="A0A1R0ZFQ4"/>
<dbReference type="InterPro" id="IPR051332">
    <property type="entry name" value="Fosfomycin_Res_Enzymes"/>
</dbReference>
<protein>
    <submittedName>
        <fullName evidence="3">Glyoxalase</fullName>
    </submittedName>
</protein>
<evidence type="ECO:0000259" key="2">
    <source>
        <dbReference type="PROSITE" id="PS51819"/>
    </source>
</evidence>
<dbReference type="Pfam" id="PF00903">
    <property type="entry name" value="Glyoxalase"/>
    <property type="match status" value="1"/>
</dbReference>
<dbReference type="GO" id="GO:0046872">
    <property type="term" value="F:metal ion binding"/>
    <property type="evidence" value="ECO:0007669"/>
    <property type="project" value="UniProtKB-KW"/>
</dbReference>
<evidence type="ECO:0000313" key="3">
    <source>
        <dbReference type="EMBL" id="OME69242.1"/>
    </source>
</evidence>
<organism evidence="3 4">
    <name type="scientific">Paenibacillus odorifer</name>
    <dbReference type="NCBI Taxonomy" id="189426"/>
    <lineage>
        <taxon>Bacteria</taxon>
        <taxon>Bacillati</taxon>
        <taxon>Bacillota</taxon>
        <taxon>Bacilli</taxon>
        <taxon>Bacillales</taxon>
        <taxon>Paenibacillaceae</taxon>
        <taxon>Paenibacillus</taxon>
    </lineage>
</organism>